<feature type="transmembrane region" description="Helical" evidence="1">
    <location>
        <begin position="221"/>
        <end position="240"/>
    </location>
</feature>
<feature type="transmembrane region" description="Helical" evidence="1">
    <location>
        <begin position="252"/>
        <end position="276"/>
    </location>
</feature>
<keyword evidence="1" id="KW-0812">Transmembrane</keyword>
<sequence>MKSAVYDREGDLFCLDDTRLLRRVLLIFGLPFIVVGTLMLADVLFTWLFDSGQIAGGQIFATLLFLFFGGMISTLEFGRYLSGDGRYLITRHRYFFIRWEEKQPLAAYSHIQLKRVLSSSSGSNRTSAMYGIVLDTRYMDTELSADSDYVSARAKAEQLVKQFNLPLQDFTGGKPVITHPEDIDQTLTLRQTEMPLPPANSGIRMTYGRDGLRFVLPSRKGLPLVGIFRLLVIVFCGLFMQEKVGIDAPPAFMLAFSGVLFLIVAISVFESFYPYFFRPWIEFSKSGTRARLSAFSKPVDISLKALEEARVSPRGRVILRSDQFYAALPVHSSREDAEFVLQLFQWLATIEAASDSQPLNSTPTN</sequence>
<evidence type="ECO:0000313" key="2">
    <source>
        <dbReference type="EMBL" id="MCA6063793.1"/>
    </source>
</evidence>
<keyword evidence="1" id="KW-1133">Transmembrane helix</keyword>
<proteinExistence type="predicted"/>
<protein>
    <recommendedName>
        <fullName evidence="4">PH domain-containing protein</fullName>
    </recommendedName>
</protein>
<reference evidence="2 3" key="1">
    <citation type="submission" date="2020-12" db="EMBL/GenBank/DDBJ databases">
        <title>Novel Thalassolituus-related marine hydrocarbonoclastic bacteria mediated algae-derived hydrocarbons mineralization in twilight zone of the northern South China Sea.</title>
        <authorList>
            <person name="Dong C."/>
        </authorList>
    </citation>
    <scope>NUCLEOTIDE SEQUENCE [LARGE SCALE GENOMIC DNA]</scope>
    <source>
        <strain evidence="2 3">IMCC1826</strain>
    </source>
</reference>
<dbReference type="RefSeq" id="WP_225674142.1">
    <property type="nucleotide sequence ID" value="NZ_JAEDAH010000043.1"/>
</dbReference>
<accession>A0ABS7ZQ16</accession>
<feature type="transmembrane region" description="Helical" evidence="1">
    <location>
        <begin position="55"/>
        <end position="77"/>
    </location>
</feature>
<dbReference type="Proteomes" id="UP000714380">
    <property type="component" value="Unassembled WGS sequence"/>
</dbReference>
<organism evidence="2 3">
    <name type="scientific">Thalassolituus marinus</name>
    <dbReference type="NCBI Taxonomy" id="671053"/>
    <lineage>
        <taxon>Bacteria</taxon>
        <taxon>Pseudomonadati</taxon>
        <taxon>Pseudomonadota</taxon>
        <taxon>Gammaproteobacteria</taxon>
        <taxon>Oceanospirillales</taxon>
        <taxon>Oceanospirillaceae</taxon>
        <taxon>Thalassolituus</taxon>
    </lineage>
</organism>
<dbReference type="EMBL" id="JAEDAH010000043">
    <property type="protein sequence ID" value="MCA6063793.1"/>
    <property type="molecule type" value="Genomic_DNA"/>
</dbReference>
<feature type="transmembrane region" description="Helical" evidence="1">
    <location>
        <begin position="25"/>
        <end position="49"/>
    </location>
</feature>
<evidence type="ECO:0008006" key="4">
    <source>
        <dbReference type="Google" id="ProtNLM"/>
    </source>
</evidence>
<comment type="caution">
    <text evidence="2">The sequence shown here is derived from an EMBL/GenBank/DDBJ whole genome shotgun (WGS) entry which is preliminary data.</text>
</comment>
<name>A0ABS7ZQ16_9GAMM</name>
<gene>
    <name evidence="2" type="ORF">I9W95_09255</name>
</gene>
<evidence type="ECO:0000256" key="1">
    <source>
        <dbReference type="SAM" id="Phobius"/>
    </source>
</evidence>
<keyword evidence="3" id="KW-1185">Reference proteome</keyword>
<evidence type="ECO:0000313" key="3">
    <source>
        <dbReference type="Proteomes" id="UP000714380"/>
    </source>
</evidence>
<keyword evidence="1" id="KW-0472">Membrane</keyword>